<accession>A0A9N7UKL7</accession>
<gene>
    <name evidence="2" type="ORF">PLEPLA_LOCUS19875</name>
</gene>
<keyword evidence="3" id="KW-1185">Reference proteome</keyword>
<protein>
    <submittedName>
        <fullName evidence="2">Uncharacterized protein</fullName>
    </submittedName>
</protein>
<comment type="caution">
    <text evidence="2">The sequence shown here is derived from an EMBL/GenBank/DDBJ whole genome shotgun (WGS) entry which is preliminary data.</text>
</comment>
<dbReference type="AlphaFoldDB" id="A0A9N7UKL7"/>
<proteinExistence type="predicted"/>
<feature type="region of interest" description="Disordered" evidence="1">
    <location>
        <begin position="14"/>
        <end position="96"/>
    </location>
</feature>
<feature type="region of interest" description="Disordered" evidence="1">
    <location>
        <begin position="146"/>
        <end position="174"/>
    </location>
</feature>
<organism evidence="2 3">
    <name type="scientific">Pleuronectes platessa</name>
    <name type="common">European plaice</name>
    <dbReference type="NCBI Taxonomy" id="8262"/>
    <lineage>
        <taxon>Eukaryota</taxon>
        <taxon>Metazoa</taxon>
        <taxon>Chordata</taxon>
        <taxon>Craniata</taxon>
        <taxon>Vertebrata</taxon>
        <taxon>Euteleostomi</taxon>
        <taxon>Actinopterygii</taxon>
        <taxon>Neopterygii</taxon>
        <taxon>Teleostei</taxon>
        <taxon>Neoteleostei</taxon>
        <taxon>Acanthomorphata</taxon>
        <taxon>Carangaria</taxon>
        <taxon>Pleuronectiformes</taxon>
        <taxon>Pleuronectoidei</taxon>
        <taxon>Pleuronectidae</taxon>
        <taxon>Pleuronectes</taxon>
    </lineage>
</organism>
<reference evidence="2" key="1">
    <citation type="submission" date="2020-03" db="EMBL/GenBank/DDBJ databases">
        <authorList>
            <person name="Weist P."/>
        </authorList>
    </citation>
    <scope>NUCLEOTIDE SEQUENCE</scope>
</reference>
<evidence type="ECO:0000313" key="3">
    <source>
        <dbReference type="Proteomes" id="UP001153269"/>
    </source>
</evidence>
<feature type="compositionally biased region" description="Basic and acidic residues" evidence="1">
    <location>
        <begin position="83"/>
        <end position="96"/>
    </location>
</feature>
<sequence>MKLENPVAVRFEPCEGAERAQPPSLEEGTDCGLRRLQSQSSQTNKTTYDDVIRVKPGGDDRGGKPDSSHVLAVTPVTSPHSDNQARARRPDTEQPTEMRELLMVNTAQTRTSGFAMEVVTRCQSNGQLFLKVYHKSCGVLDDVSRVRADSSSPGSTVCERLRSGGAEAHTAASS</sequence>
<feature type="compositionally biased region" description="Polar residues" evidence="1">
    <location>
        <begin position="36"/>
        <end position="46"/>
    </location>
</feature>
<feature type="compositionally biased region" description="Basic and acidic residues" evidence="1">
    <location>
        <begin position="47"/>
        <end position="67"/>
    </location>
</feature>
<name>A0A9N7UKL7_PLEPL</name>
<evidence type="ECO:0000256" key="1">
    <source>
        <dbReference type="SAM" id="MobiDB-lite"/>
    </source>
</evidence>
<evidence type="ECO:0000313" key="2">
    <source>
        <dbReference type="EMBL" id="CAB1431818.1"/>
    </source>
</evidence>
<dbReference type="EMBL" id="CADEAL010001376">
    <property type="protein sequence ID" value="CAB1431818.1"/>
    <property type="molecule type" value="Genomic_DNA"/>
</dbReference>
<dbReference type="Proteomes" id="UP001153269">
    <property type="component" value="Unassembled WGS sequence"/>
</dbReference>